<gene>
    <name evidence="3" type="ORF">G7Y89_g4624</name>
</gene>
<feature type="chain" id="PRO_5034825762" description="Mid2 domain-containing protein" evidence="2">
    <location>
        <begin position="22"/>
        <end position="602"/>
    </location>
</feature>
<evidence type="ECO:0000256" key="2">
    <source>
        <dbReference type="SAM" id="SignalP"/>
    </source>
</evidence>
<protein>
    <recommendedName>
        <fullName evidence="5">Mid2 domain-containing protein</fullName>
    </recommendedName>
</protein>
<dbReference type="OrthoDB" id="4733706at2759"/>
<name>A0A8H4RQH6_9HELO</name>
<keyword evidence="1" id="KW-1133">Transmembrane helix</keyword>
<feature type="transmembrane region" description="Helical" evidence="1">
    <location>
        <begin position="530"/>
        <end position="554"/>
    </location>
</feature>
<evidence type="ECO:0008006" key="5">
    <source>
        <dbReference type="Google" id="ProtNLM"/>
    </source>
</evidence>
<sequence length="602" mass="62725">MFVKPLMFALSWALVISSATASLAVVKSDLKVRNAPGVSSDQTLEVLGRALSSRNIKRDTTYTNSTTFDRSWNGAILFQYNPATTTTHSANQATATASASLGIEIVCTTCYVKGKATADFTITGNVDASQLLSNITSGLVNEVEEATNETITYVEDKIGNAITSLFDPSDPVYPPVPFNPDIQLSPVPECLLKFQFDGLELYMEIDTILSAGGSYSFPLYRSESPLGFTAGKDVDIGITFSIDLLLSVEASIDISSGFHILLNDGVAVNLPLFSKNISSITFNGGQFEFLPVSIQSAGASFTAILRVGAQAGLAVSTPEVSIGGTNIGASTGVVAAIFADVAELTTNITAAPSGDTSGCALKVTEAYAFIVGANVGATVAIGSDTWGPTPSTQIPIFDKTIASKCAISTSISPITARAAPDTSLTTTVISTSVTYTGVACLVTGLINCPVANQTTTKHSTEITLTTSVSSGQKATFPTTLQLGVTSTVPFGTDVNSMTSTSGVPTSYVATATGEIHNIINGTTGGVSNKVIIGVSVGVGLLVIIAILSGCICVLRRRRYVAVPVVPRSEVIVVQQPAYKMAPEPYNPHIPQNKMMQVTVVET</sequence>
<evidence type="ECO:0000256" key="1">
    <source>
        <dbReference type="SAM" id="Phobius"/>
    </source>
</evidence>
<evidence type="ECO:0000313" key="4">
    <source>
        <dbReference type="Proteomes" id="UP000566819"/>
    </source>
</evidence>
<reference evidence="3 4" key="1">
    <citation type="submission" date="2020-03" db="EMBL/GenBank/DDBJ databases">
        <title>Draft Genome Sequence of Cudoniella acicularis.</title>
        <authorList>
            <person name="Buettner E."/>
            <person name="Kellner H."/>
        </authorList>
    </citation>
    <scope>NUCLEOTIDE SEQUENCE [LARGE SCALE GENOMIC DNA]</scope>
    <source>
        <strain evidence="3 4">DSM 108380</strain>
    </source>
</reference>
<dbReference type="EMBL" id="JAAMPI010000255">
    <property type="protein sequence ID" value="KAF4633483.1"/>
    <property type="molecule type" value="Genomic_DNA"/>
</dbReference>
<keyword evidence="2" id="KW-0732">Signal</keyword>
<feature type="signal peptide" evidence="2">
    <location>
        <begin position="1"/>
        <end position="21"/>
    </location>
</feature>
<dbReference type="Proteomes" id="UP000566819">
    <property type="component" value="Unassembled WGS sequence"/>
</dbReference>
<dbReference type="AlphaFoldDB" id="A0A8H4RQH6"/>
<proteinExistence type="predicted"/>
<keyword evidence="1" id="KW-0472">Membrane</keyword>
<organism evidence="3 4">
    <name type="scientific">Cudoniella acicularis</name>
    <dbReference type="NCBI Taxonomy" id="354080"/>
    <lineage>
        <taxon>Eukaryota</taxon>
        <taxon>Fungi</taxon>
        <taxon>Dikarya</taxon>
        <taxon>Ascomycota</taxon>
        <taxon>Pezizomycotina</taxon>
        <taxon>Leotiomycetes</taxon>
        <taxon>Helotiales</taxon>
        <taxon>Tricladiaceae</taxon>
        <taxon>Cudoniella</taxon>
    </lineage>
</organism>
<evidence type="ECO:0000313" key="3">
    <source>
        <dbReference type="EMBL" id="KAF4633483.1"/>
    </source>
</evidence>
<comment type="caution">
    <text evidence="3">The sequence shown here is derived from an EMBL/GenBank/DDBJ whole genome shotgun (WGS) entry which is preliminary data.</text>
</comment>
<keyword evidence="4" id="KW-1185">Reference proteome</keyword>
<accession>A0A8H4RQH6</accession>
<keyword evidence="1" id="KW-0812">Transmembrane</keyword>